<dbReference type="EMBL" id="MU273550">
    <property type="protein sequence ID" value="KAI0032319.1"/>
    <property type="molecule type" value="Genomic_DNA"/>
</dbReference>
<accession>A0ACB8QKG6</accession>
<organism evidence="1 2">
    <name type="scientific">Vararia minispora EC-137</name>
    <dbReference type="NCBI Taxonomy" id="1314806"/>
    <lineage>
        <taxon>Eukaryota</taxon>
        <taxon>Fungi</taxon>
        <taxon>Dikarya</taxon>
        <taxon>Basidiomycota</taxon>
        <taxon>Agaricomycotina</taxon>
        <taxon>Agaricomycetes</taxon>
        <taxon>Russulales</taxon>
        <taxon>Lachnocladiaceae</taxon>
        <taxon>Vararia</taxon>
    </lineage>
</organism>
<reference evidence="1" key="2">
    <citation type="journal article" date="2022" name="New Phytol.">
        <title>Evolutionary transition to the ectomycorrhizal habit in the genomes of a hyperdiverse lineage of mushroom-forming fungi.</title>
        <authorList>
            <person name="Looney B."/>
            <person name="Miyauchi S."/>
            <person name="Morin E."/>
            <person name="Drula E."/>
            <person name="Courty P.E."/>
            <person name="Kohler A."/>
            <person name="Kuo A."/>
            <person name="LaButti K."/>
            <person name="Pangilinan J."/>
            <person name="Lipzen A."/>
            <person name="Riley R."/>
            <person name="Andreopoulos W."/>
            <person name="He G."/>
            <person name="Johnson J."/>
            <person name="Nolan M."/>
            <person name="Tritt A."/>
            <person name="Barry K.W."/>
            <person name="Grigoriev I.V."/>
            <person name="Nagy L.G."/>
            <person name="Hibbett D."/>
            <person name="Henrissat B."/>
            <person name="Matheny P.B."/>
            <person name="Labbe J."/>
            <person name="Martin F.M."/>
        </authorList>
    </citation>
    <scope>NUCLEOTIDE SEQUENCE</scope>
    <source>
        <strain evidence="1">EC-137</strain>
    </source>
</reference>
<gene>
    <name evidence="1" type="ORF">K488DRAFT_85991</name>
</gene>
<proteinExistence type="predicted"/>
<name>A0ACB8QKG6_9AGAM</name>
<sequence length="177" mass="20756">MSGQHVRDLEDKLAEDLSNCRAIESLLREVFVGMKRTHDRAREDALQMHVPTIHRELDASLLVLDDLERRLPLIRAQVSQVRKVYDSGRHKAKELAHELEWLNTEWYERIRVTMFTARAPVSWRWKVLLRTVFAILLAFTAWATWVALHGAYMAHRERLVWGGHMFDRLLASSLVFS</sequence>
<comment type="caution">
    <text evidence="1">The sequence shown here is derived from an EMBL/GenBank/DDBJ whole genome shotgun (WGS) entry which is preliminary data.</text>
</comment>
<reference evidence="1" key="1">
    <citation type="submission" date="2021-02" db="EMBL/GenBank/DDBJ databases">
        <authorList>
            <consortium name="DOE Joint Genome Institute"/>
            <person name="Ahrendt S."/>
            <person name="Looney B.P."/>
            <person name="Miyauchi S."/>
            <person name="Morin E."/>
            <person name="Drula E."/>
            <person name="Courty P.E."/>
            <person name="Chicoki N."/>
            <person name="Fauchery L."/>
            <person name="Kohler A."/>
            <person name="Kuo A."/>
            <person name="Labutti K."/>
            <person name="Pangilinan J."/>
            <person name="Lipzen A."/>
            <person name="Riley R."/>
            <person name="Andreopoulos W."/>
            <person name="He G."/>
            <person name="Johnson J."/>
            <person name="Barry K.W."/>
            <person name="Grigoriev I.V."/>
            <person name="Nagy L."/>
            <person name="Hibbett D."/>
            <person name="Henrissat B."/>
            <person name="Matheny P.B."/>
            <person name="Labbe J."/>
            <person name="Martin F."/>
        </authorList>
    </citation>
    <scope>NUCLEOTIDE SEQUENCE</scope>
    <source>
        <strain evidence="1">EC-137</strain>
    </source>
</reference>
<keyword evidence="2" id="KW-1185">Reference proteome</keyword>
<evidence type="ECO:0000313" key="1">
    <source>
        <dbReference type="EMBL" id="KAI0032319.1"/>
    </source>
</evidence>
<evidence type="ECO:0000313" key="2">
    <source>
        <dbReference type="Proteomes" id="UP000814128"/>
    </source>
</evidence>
<protein>
    <submittedName>
        <fullName evidence="1">Uncharacterized protein</fullName>
    </submittedName>
</protein>
<dbReference type="Proteomes" id="UP000814128">
    <property type="component" value="Unassembled WGS sequence"/>
</dbReference>